<feature type="compositionally biased region" description="Polar residues" evidence="6">
    <location>
        <begin position="22"/>
        <end position="39"/>
    </location>
</feature>
<dbReference type="PANTHER" id="PTHR13102:SF0">
    <property type="entry name" value="NUCLEOLAR PROTEIN 9"/>
    <property type="match status" value="1"/>
</dbReference>
<dbReference type="InterPro" id="IPR001313">
    <property type="entry name" value="Pumilio_RNA-bd_rpt"/>
</dbReference>
<dbReference type="GO" id="GO:0000056">
    <property type="term" value="P:ribosomal small subunit export from nucleus"/>
    <property type="evidence" value="ECO:0007669"/>
    <property type="project" value="TreeGrafter"/>
</dbReference>
<dbReference type="STRING" id="2282107.A0A286ULW8"/>
<gene>
    <name evidence="7" type="ORF">PNOK_0316600</name>
</gene>
<dbReference type="OrthoDB" id="392571at2759"/>
<dbReference type="GO" id="GO:0000447">
    <property type="term" value="P:endonucleolytic cleavage in ITS1 to separate SSU-rRNA from 5.8S rRNA and LSU-rRNA from tricistronic rRNA transcript (SSU-rRNA, 5.8S rRNA, LSU-rRNA)"/>
    <property type="evidence" value="ECO:0007669"/>
    <property type="project" value="TreeGrafter"/>
</dbReference>
<dbReference type="GO" id="GO:0000480">
    <property type="term" value="P:endonucleolytic cleavage in 5'-ETS of tricistronic rRNA transcript (SSU-rRNA, 5.8S rRNA, LSU-rRNA)"/>
    <property type="evidence" value="ECO:0007669"/>
    <property type="project" value="TreeGrafter"/>
</dbReference>
<comment type="caution">
    <text evidence="7">The sequence shown here is derived from an EMBL/GenBank/DDBJ whole genome shotgun (WGS) entry which is preliminary data.</text>
</comment>
<reference evidence="7 8" key="1">
    <citation type="journal article" date="2017" name="Mol. Ecol.">
        <title>Comparative and population genomic landscape of Phellinus noxius: A hypervariable fungus causing root rot in trees.</title>
        <authorList>
            <person name="Chung C.L."/>
            <person name="Lee T.J."/>
            <person name="Akiba M."/>
            <person name="Lee H.H."/>
            <person name="Kuo T.H."/>
            <person name="Liu D."/>
            <person name="Ke H.M."/>
            <person name="Yokoi T."/>
            <person name="Roa M.B."/>
            <person name="Lu M.J."/>
            <person name="Chang Y.Y."/>
            <person name="Ann P.J."/>
            <person name="Tsai J.N."/>
            <person name="Chen C.Y."/>
            <person name="Tzean S.S."/>
            <person name="Ota Y."/>
            <person name="Hattori T."/>
            <person name="Sahashi N."/>
            <person name="Liou R.F."/>
            <person name="Kikuchi T."/>
            <person name="Tsai I.J."/>
        </authorList>
    </citation>
    <scope>NUCLEOTIDE SEQUENCE [LARGE SCALE GENOMIC DNA]</scope>
    <source>
        <strain evidence="7 8">FFPRI411160</strain>
    </source>
</reference>
<dbReference type="InterPro" id="IPR040000">
    <property type="entry name" value="NOP9"/>
</dbReference>
<evidence type="ECO:0000256" key="5">
    <source>
        <dbReference type="PROSITE-ProRule" id="PRU00317"/>
    </source>
</evidence>
<feature type="region of interest" description="Disordered" evidence="6">
    <location>
        <begin position="1"/>
        <end position="45"/>
    </location>
</feature>
<feature type="compositionally biased region" description="Basic and acidic residues" evidence="6">
    <location>
        <begin position="702"/>
        <end position="723"/>
    </location>
</feature>
<evidence type="ECO:0000256" key="6">
    <source>
        <dbReference type="SAM" id="MobiDB-lite"/>
    </source>
</evidence>
<dbReference type="GO" id="GO:0030688">
    <property type="term" value="C:preribosome, small subunit precursor"/>
    <property type="evidence" value="ECO:0007669"/>
    <property type="project" value="TreeGrafter"/>
</dbReference>
<feature type="compositionally biased region" description="Low complexity" evidence="6">
    <location>
        <begin position="672"/>
        <end position="684"/>
    </location>
</feature>
<keyword evidence="2" id="KW-0677">Repeat</keyword>
<dbReference type="InterPro" id="IPR016024">
    <property type="entry name" value="ARM-type_fold"/>
</dbReference>
<dbReference type="Proteomes" id="UP000217199">
    <property type="component" value="Unassembled WGS sequence"/>
</dbReference>
<evidence type="ECO:0000313" key="8">
    <source>
        <dbReference type="Proteomes" id="UP000217199"/>
    </source>
</evidence>
<sequence length="784" mass="87766">MPRENRKRGRKHKKAKDEGQQEYEQQIDYTETETQTQGAGPSWIVDKKNLDTDKQLSSDAPFGFVDPDLKAYFRTVDEKLREWQETATSYEVENDNEVDPNEERRMFMVAALSEASGKEKQLATDPDCSNVLERMAYSMDDFVKRVFIDRLAGSYEQLSMHRFGSHVLQTLLSISKGTILREKNGIQPTPLDSENEEQDGKLPLLTQLIVNLCNELIPSSTTLLMDRFASHVLRALFILLCPDIPSAAETSTILRSKKSVKHREKQGPMKSVLTDVSNETDEKGKNKSGSEYPSEFKEASLEFVRTIKNQLNGNEIRALAVNEAACPLLVILLEMEASHDLSNEPGSLMDSLLSGLITSTLQDTTDKLEASDYVTTLLRDPAASHVLEKIISLAPQTASHVMWDLYFKGKLSRLAAHPVANYVVARVFDRISEQQLFEALDELSGAWSKIIKNSQTGVLKSLIDRTIQLQAGEEDISKVVFDAFGLDSVEAQEVLVDCILSLKPYKDYKLAANHEQDDSKKGEINNKNKSQLEPTVQGSIIIQSLLHLHEPHNHKLIENIVSLPPARLLKLSHHPTSSRIIDALLSSPNVPSRYRRKLILAYLGHFPELVDDRVGSRVGERLWNAADPYLKEKVARTLIPHENSLYGSRYGKFFIRGLNLYLLKKDPEKWKTQQSSAKTATSTTGLRAAEPAQTVENGGNGKNKEIKGPKRKREEKPGDEIDKLFVSALGKRQKKGSLVVADSNNATTNVPHKESKQPGDKDLDSVLGAIRGAPKETKVKKKQK</sequence>
<dbReference type="InParanoid" id="A0A286ULW8"/>
<dbReference type="FunCoup" id="A0A286ULW8">
    <property type="interactions" value="454"/>
</dbReference>
<feature type="compositionally biased region" description="Basic and acidic residues" evidence="6">
    <location>
        <begin position="751"/>
        <end position="764"/>
    </location>
</feature>
<evidence type="ECO:0000256" key="4">
    <source>
        <dbReference type="ARBA" id="ARBA00031929"/>
    </source>
</evidence>
<keyword evidence="8" id="KW-1185">Reference proteome</keyword>
<dbReference type="GO" id="GO:0030686">
    <property type="term" value="C:90S preribosome"/>
    <property type="evidence" value="ECO:0007669"/>
    <property type="project" value="TreeGrafter"/>
</dbReference>
<dbReference type="GO" id="GO:0003723">
    <property type="term" value="F:RNA binding"/>
    <property type="evidence" value="ECO:0007669"/>
    <property type="project" value="InterPro"/>
</dbReference>
<accession>A0A286ULW8</accession>
<evidence type="ECO:0000313" key="7">
    <source>
        <dbReference type="EMBL" id="PAV20539.1"/>
    </source>
</evidence>
<dbReference type="InterPro" id="IPR011989">
    <property type="entry name" value="ARM-like"/>
</dbReference>
<protein>
    <recommendedName>
        <fullName evidence="1">Nucleolar protein 9</fullName>
    </recommendedName>
    <alternativeName>
        <fullName evidence="3 4">Pumilio domain-containing protein NOP9</fullName>
    </alternativeName>
</protein>
<organism evidence="7 8">
    <name type="scientific">Pyrrhoderma noxium</name>
    <dbReference type="NCBI Taxonomy" id="2282107"/>
    <lineage>
        <taxon>Eukaryota</taxon>
        <taxon>Fungi</taxon>
        <taxon>Dikarya</taxon>
        <taxon>Basidiomycota</taxon>
        <taxon>Agaricomycotina</taxon>
        <taxon>Agaricomycetes</taxon>
        <taxon>Hymenochaetales</taxon>
        <taxon>Hymenochaetaceae</taxon>
        <taxon>Pyrrhoderma</taxon>
    </lineage>
</organism>
<feature type="region of interest" description="Disordered" evidence="6">
    <location>
        <begin position="257"/>
        <end position="293"/>
    </location>
</feature>
<dbReference type="EMBL" id="NBII01000003">
    <property type="protein sequence ID" value="PAV20539.1"/>
    <property type="molecule type" value="Genomic_DNA"/>
</dbReference>
<feature type="compositionally biased region" description="Basic residues" evidence="6">
    <location>
        <begin position="1"/>
        <end position="14"/>
    </location>
</feature>
<evidence type="ECO:0000256" key="3">
    <source>
        <dbReference type="ARBA" id="ARBA00030932"/>
    </source>
</evidence>
<dbReference type="SMART" id="SM00025">
    <property type="entry name" value="Pumilio"/>
    <property type="match status" value="6"/>
</dbReference>
<evidence type="ECO:0000256" key="2">
    <source>
        <dbReference type="ARBA" id="ARBA00022737"/>
    </source>
</evidence>
<dbReference type="GO" id="GO:0000472">
    <property type="term" value="P:endonucleolytic cleavage to generate mature 5'-end of SSU-rRNA from (SSU-rRNA, 5.8S rRNA, LSU-rRNA)"/>
    <property type="evidence" value="ECO:0007669"/>
    <property type="project" value="TreeGrafter"/>
</dbReference>
<dbReference type="Gene3D" id="1.25.10.10">
    <property type="entry name" value="Leucine-rich Repeat Variant"/>
    <property type="match status" value="3"/>
</dbReference>
<dbReference type="PANTHER" id="PTHR13102">
    <property type="entry name" value="NUCLEOLAR PROTEIN 9"/>
    <property type="match status" value="1"/>
</dbReference>
<dbReference type="Pfam" id="PF22493">
    <property type="entry name" value="PUF_NOP9"/>
    <property type="match status" value="1"/>
</dbReference>
<dbReference type="PROSITE" id="PS50302">
    <property type="entry name" value="PUM"/>
    <property type="match status" value="1"/>
</dbReference>
<dbReference type="SUPFAM" id="SSF48371">
    <property type="entry name" value="ARM repeat"/>
    <property type="match status" value="1"/>
</dbReference>
<dbReference type="AlphaFoldDB" id="A0A286ULW8"/>
<feature type="region of interest" description="Disordered" evidence="6">
    <location>
        <begin position="671"/>
        <end position="784"/>
    </location>
</feature>
<name>A0A286ULW8_9AGAM</name>
<feature type="repeat" description="Pumilio" evidence="5">
    <location>
        <begin position="150"/>
        <end position="187"/>
    </location>
</feature>
<dbReference type="GO" id="GO:0005730">
    <property type="term" value="C:nucleolus"/>
    <property type="evidence" value="ECO:0007669"/>
    <property type="project" value="TreeGrafter"/>
</dbReference>
<evidence type="ECO:0000256" key="1">
    <source>
        <dbReference type="ARBA" id="ARBA00016427"/>
    </source>
</evidence>
<proteinExistence type="predicted"/>